<dbReference type="PROSITE" id="PS00615">
    <property type="entry name" value="C_TYPE_LECTIN_1"/>
    <property type="match status" value="1"/>
</dbReference>
<feature type="domain" description="C-type lectin" evidence="2">
    <location>
        <begin position="116"/>
        <end position="217"/>
    </location>
</feature>
<dbReference type="InterPro" id="IPR018378">
    <property type="entry name" value="C-type_lectin_CS"/>
</dbReference>
<evidence type="ECO:0000313" key="4">
    <source>
        <dbReference type="Proteomes" id="UP000683360"/>
    </source>
</evidence>
<name>A0A8S3S924_MYTED</name>
<feature type="domain" description="C-type lectin" evidence="2">
    <location>
        <begin position="1"/>
        <end position="101"/>
    </location>
</feature>
<organism evidence="3 4">
    <name type="scientific">Mytilus edulis</name>
    <name type="common">Blue mussel</name>
    <dbReference type="NCBI Taxonomy" id="6550"/>
    <lineage>
        <taxon>Eukaryota</taxon>
        <taxon>Metazoa</taxon>
        <taxon>Spiralia</taxon>
        <taxon>Lophotrochozoa</taxon>
        <taxon>Mollusca</taxon>
        <taxon>Bivalvia</taxon>
        <taxon>Autobranchia</taxon>
        <taxon>Pteriomorphia</taxon>
        <taxon>Mytilida</taxon>
        <taxon>Mytiloidea</taxon>
        <taxon>Mytilidae</taxon>
        <taxon>Mytilinae</taxon>
        <taxon>Mytilus</taxon>
    </lineage>
</organism>
<feature type="domain" description="C-type lectin" evidence="2">
    <location>
        <begin position="223"/>
        <end position="316"/>
    </location>
</feature>
<dbReference type="AlphaFoldDB" id="A0A8S3S924"/>
<dbReference type="Pfam" id="PF00059">
    <property type="entry name" value="Lectin_C"/>
    <property type="match status" value="3"/>
</dbReference>
<dbReference type="SMART" id="SM00034">
    <property type="entry name" value="CLECT"/>
    <property type="match status" value="2"/>
</dbReference>
<dbReference type="EMBL" id="CAJPWZ010001455">
    <property type="protein sequence ID" value="CAG2215786.1"/>
    <property type="molecule type" value="Genomic_DNA"/>
</dbReference>
<evidence type="ECO:0000256" key="1">
    <source>
        <dbReference type="ARBA" id="ARBA00023157"/>
    </source>
</evidence>
<accession>A0A8S3S924</accession>
<dbReference type="InterPro" id="IPR016187">
    <property type="entry name" value="CTDL_fold"/>
</dbReference>
<protein>
    <submittedName>
        <fullName evidence="3">MRC</fullName>
    </submittedName>
</protein>
<reference evidence="3" key="1">
    <citation type="submission" date="2021-03" db="EMBL/GenBank/DDBJ databases">
        <authorList>
            <person name="Bekaert M."/>
        </authorList>
    </citation>
    <scope>NUCLEOTIDE SEQUENCE</scope>
</reference>
<dbReference type="InterPro" id="IPR016186">
    <property type="entry name" value="C-type_lectin-like/link_sf"/>
</dbReference>
<keyword evidence="4" id="KW-1185">Reference proteome</keyword>
<gene>
    <name evidence="3" type="ORF">MEDL_29563</name>
</gene>
<sequence>MNYNGATDFCKSIGMELAKLDNIGLQKSAEQYLISQQIAERVWMSLTCYSLPCQWGDGEILDWAKWENVDEPRYECVVFNELYTFAWESRKCLDNYISLCIAPAQPSFSLLSGLYNFYEASIECQAIGGQLAVLNNPVAMNRVMDELYGMTITNDIWIGLYGNGTNFVWQNMAEEVSYANWNTTAPQTDNGTAVVAQTYTGVAVVMTQTDLTWRERHMADRSAHALCQVNYLPIMLGMPYADAEAECLNTVSETFWIGLTLNGTNYTWSDGTPALFTDWSLNKPDKLDIAQCVIIVGTEFKWDSKNCTTEDNVLCQYPTNNRFPISNDIDQIGDITTTSIGANYPDTPTTISATYPPISTSRLTQNSYSRKSEADVNVEKDDYLIISMTFSVIKLYKSE</sequence>
<dbReference type="Proteomes" id="UP000683360">
    <property type="component" value="Unassembled WGS sequence"/>
</dbReference>
<dbReference type="Gene3D" id="3.10.100.10">
    <property type="entry name" value="Mannose-Binding Protein A, subunit A"/>
    <property type="match status" value="3"/>
</dbReference>
<dbReference type="InterPro" id="IPR001304">
    <property type="entry name" value="C-type_lectin-like"/>
</dbReference>
<dbReference type="CDD" id="cd00037">
    <property type="entry name" value="CLECT"/>
    <property type="match status" value="3"/>
</dbReference>
<dbReference type="InterPro" id="IPR050111">
    <property type="entry name" value="C-type_lectin/snaclec_domain"/>
</dbReference>
<proteinExistence type="predicted"/>
<dbReference type="PANTHER" id="PTHR22803">
    <property type="entry name" value="MANNOSE, PHOSPHOLIPASE, LECTIN RECEPTOR RELATED"/>
    <property type="match status" value="1"/>
</dbReference>
<comment type="caution">
    <text evidence="3">The sequence shown here is derived from an EMBL/GenBank/DDBJ whole genome shotgun (WGS) entry which is preliminary data.</text>
</comment>
<keyword evidence="1" id="KW-1015">Disulfide bond</keyword>
<evidence type="ECO:0000259" key="2">
    <source>
        <dbReference type="PROSITE" id="PS50041"/>
    </source>
</evidence>
<dbReference type="PROSITE" id="PS50041">
    <property type="entry name" value="C_TYPE_LECTIN_2"/>
    <property type="match status" value="3"/>
</dbReference>
<evidence type="ECO:0000313" key="3">
    <source>
        <dbReference type="EMBL" id="CAG2215786.1"/>
    </source>
</evidence>
<dbReference type="SUPFAM" id="SSF56436">
    <property type="entry name" value="C-type lectin-like"/>
    <property type="match status" value="3"/>
</dbReference>
<dbReference type="OrthoDB" id="7357196at2759"/>